<dbReference type="GO" id="GO:0008610">
    <property type="term" value="P:lipid biosynthetic process"/>
    <property type="evidence" value="ECO:0007669"/>
    <property type="project" value="UniProtKB-ARBA"/>
</dbReference>
<dbReference type="InterPro" id="IPR025110">
    <property type="entry name" value="AMP-bd_C"/>
</dbReference>
<dbReference type="FunFam" id="3.40.50.12780:FF:000012">
    <property type="entry name" value="Non-ribosomal peptide synthetase"/>
    <property type="match status" value="1"/>
</dbReference>
<dbReference type="GO" id="GO:0031177">
    <property type="term" value="F:phosphopantetheine binding"/>
    <property type="evidence" value="ECO:0007669"/>
    <property type="project" value="InterPro"/>
</dbReference>
<reference evidence="6 7" key="1">
    <citation type="submission" date="2020-01" db="EMBL/GenBank/DDBJ databases">
        <title>Insect and environment-associated Actinomycetes.</title>
        <authorList>
            <person name="Currrie C."/>
            <person name="Chevrette M."/>
            <person name="Carlson C."/>
            <person name="Stubbendieck R."/>
            <person name="Wendt-Pienkowski E."/>
        </authorList>
    </citation>
    <scope>NUCLEOTIDE SEQUENCE [LARGE SCALE GENOMIC DNA]</scope>
    <source>
        <strain evidence="6 7">SID8189</strain>
    </source>
</reference>
<evidence type="ECO:0000256" key="1">
    <source>
        <dbReference type="ARBA" id="ARBA00001957"/>
    </source>
</evidence>
<dbReference type="InterPro" id="IPR000873">
    <property type="entry name" value="AMP-dep_synth/lig_dom"/>
</dbReference>
<protein>
    <submittedName>
        <fullName evidence="6">Amino acid adenylation domain-containing protein</fullName>
    </submittedName>
</protein>
<dbReference type="InterPro" id="IPR020845">
    <property type="entry name" value="AMP-binding_CS"/>
</dbReference>
<dbReference type="InterPro" id="IPR036736">
    <property type="entry name" value="ACP-like_sf"/>
</dbReference>
<dbReference type="CDD" id="cd17643">
    <property type="entry name" value="A_NRPS_Cytc1-like"/>
    <property type="match status" value="1"/>
</dbReference>
<dbReference type="AlphaFoldDB" id="A0A9X5CP55"/>
<dbReference type="SUPFAM" id="SSF52777">
    <property type="entry name" value="CoA-dependent acyltransferases"/>
    <property type="match status" value="4"/>
</dbReference>
<organism evidence="6 7">
    <name type="scientific">Actinospica acidiphila</name>
    <dbReference type="NCBI Taxonomy" id="304899"/>
    <lineage>
        <taxon>Bacteria</taxon>
        <taxon>Bacillati</taxon>
        <taxon>Actinomycetota</taxon>
        <taxon>Actinomycetes</taxon>
        <taxon>Catenulisporales</taxon>
        <taxon>Actinospicaceae</taxon>
        <taxon>Actinospica</taxon>
    </lineage>
</organism>
<dbReference type="SUPFAM" id="SSF56801">
    <property type="entry name" value="Acetyl-CoA synthetase-like"/>
    <property type="match status" value="1"/>
</dbReference>
<proteinExistence type="inferred from homology"/>
<keyword evidence="7" id="KW-1185">Reference proteome</keyword>
<dbReference type="GO" id="GO:0044550">
    <property type="term" value="P:secondary metabolite biosynthetic process"/>
    <property type="evidence" value="ECO:0007669"/>
    <property type="project" value="UniProtKB-ARBA"/>
</dbReference>
<dbReference type="Pfam" id="PF00550">
    <property type="entry name" value="PP-binding"/>
    <property type="match status" value="1"/>
</dbReference>
<name>A0A9X5CP55_9ACTN</name>
<evidence type="ECO:0000256" key="2">
    <source>
        <dbReference type="ARBA" id="ARBA00006432"/>
    </source>
</evidence>
<dbReference type="Pfam" id="PF00668">
    <property type="entry name" value="Condensation"/>
    <property type="match status" value="3"/>
</dbReference>
<dbReference type="PROSITE" id="PS50075">
    <property type="entry name" value="CARRIER"/>
    <property type="match status" value="1"/>
</dbReference>
<dbReference type="Pfam" id="PF00501">
    <property type="entry name" value="AMP-binding"/>
    <property type="match status" value="1"/>
</dbReference>
<dbReference type="Gene3D" id="3.40.50.12780">
    <property type="entry name" value="N-terminal domain of ligase-like"/>
    <property type="match status" value="1"/>
</dbReference>
<dbReference type="PROSITE" id="PS00455">
    <property type="entry name" value="AMP_BINDING"/>
    <property type="match status" value="1"/>
</dbReference>
<evidence type="ECO:0000259" key="5">
    <source>
        <dbReference type="PROSITE" id="PS50075"/>
    </source>
</evidence>
<gene>
    <name evidence="6" type="ORF">G3I18_26475</name>
</gene>
<evidence type="ECO:0000256" key="4">
    <source>
        <dbReference type="ARBA" id="ARBA00022553"/>
    </source>
</evidence>
<dbReference type="FunFam" id="3.30.300.30:FF:000010">
    <property type="entry name" value="Enterobactin synthetase component F"/>
    <property type="match status" value="1"/>
</dbReference>
<dbReference type="Gene3D" id="3.30.559.30">
    <property type="entry name" value="Nonribosomal peptide synthetase, condensation domain"/>
    <property type="match status" value="2"/>
</dbReference>
<comment type="similarity">
    <text evidence="2">Belongs to the ATP-dependent AMP-binding enzyme family.</text>
</comment>
<dbReference type="PANTHER" id="PTHR45527:SF14">
    <property type="entry name" value="PLIPASTATIN SYNTHASE SUBUNIT B"/>
    <property type="match status" value="1"/>
</dbReference>
<feature type="non-terminal residue" evidence="6">
    <location>
        <position position="1"/>
    </location>
</feature>
<evidence type="ECO:0000313" key="7">
    <source>
        <dbReference type="Proteomes" id="UP000471745"/>
    </source>
</evidence>
<evidence type="ECO:0000256" key="3">
    <source>
        <dbReference type="ARBA" id="ARBA00022450"/>
    </source>
</evidence>
<dbReference type="SMART" id="SM00823">
    <property type="entry name" value="PKS_PP"/>
    <property type="match status" value="1"/>
</dbReference>
<dbReference type="InterPro" id="IPR020806">
    <property type="entry name" value="PKS_PP-bd"/>
</dbReference>
<comment type="caution">
    <text evidence="6">The sequence shown here is derived from an EMBL/GenBank/DDBJ whole genome shotgun (WGS) entry which is preliminary data.</text>
</comment>
<dbReference type="FunFam" id="3.40.50.980:FF:000001">
    <property type="entry name" value="Non-ribosomal peptide synthetase"/>
    <property type="match status" value="1"/>
</dbReference>
<dbReference type="PROSITE" id="PS00012">
    <property type="entry name" value="PHOSPHOPANTETHEINE"/>
    <property type="match status" value="1"/>
</dbReference>
<dbReference type="Gene3D" id="3.30.559.10">
    <property type="entry name" value="Chloramphenicol acetyltransferase-like domain"/>
    <property type="match status" value="2"/>
</dbReference>
<comment type="cofactor">
    <cofactor evidence="1">
        <name>pantetheine 4'-phosphate</name>
        <dbReference type="ChEBI" id="CHEBI:47942"/>
    </cofactor>
</comment>
<keyword evidence="4" id="KW-0597">Phosphoprotein</keyword>
<dbReference type="InterPro" id="IPR045851">
    <property type="entry name" value="AMP-bd_C_sf"/>
</dbReference>
<dbReference type="InterPro" id="IPR023213">
    <property type="entry name" value="CAT-like_dom_sf"/>
</dbReference>
<dbReference type="GO" id="GO:0043041">
    <property type="term" value="P:amino acid activation for nonribosomal peptide biosynthetic process"/>
    <property type="evidence" value="ECO:0007669"/>
    <property type="project" value="TreeGrafter"/>
</dbReference>
<dbReference type="Gene3D" id="1.10.1200.10">
    <property type="entry name" value="ACP-like"/>
    <property type="match status" value="1"/>
</dbReference>
<dbReference type="RefSeq" id="WP_163090708.1">
    <property type="nucleotide sequence ID" value="NZ_JAAGNA010000911.1"/>
</dbReference>
<sequence length="1250" mass="133924">LDHWKAALDALPEELALPADRPRPAAGPHRAGRHGLEIPAHLHTELIRVARELKATPFMVVQAAVAALLSRLGAGTDIPLGSPVAGRTHASLSEVVGLFANTLVLRTDVSGDPSFAELVDRVRETDLAAFAHQDVPFERLVEALRPERSAARHPLFQVVVEWGDDDTRALESLEDLPGLSVEPLQLTVDTAKFDLVWHLRPRHTAEDAPAGIAVDLEYSADLFDAATVASMGDRLVRLLGAALAEPARPVPDLDVLGADERELLLGDWAYTPAEPVAPLSADDTLTRRFEAAAAAHPDRVAVTGEDEQGRPVSLTYAQLNARVNRLAALLRERGAAPERFVALALPRATDLVTAVLAVLKSGAGYLPVDPAYPAERVALLLGDSRPVVIVGTRATVAALGDDTWLALDDEDVIADLAARDTADPEPVAGADHAAYVIYTSGSTGTPKGVVVTHRNVLRLFDATDHWFGFGADDVWTLFHSYAFDFSVWELWGPLLFGGRLVVVPHAVSREPGAFLELLQRERVTVLNQTPSAFHELIRADEAVGGADLSLRYVVFGGEALDPARLLPWYERHADDSPVLVNMYGITETTVHVTHRALTADEVRAGVVGAVGVGIPDLGVRVLDERLRPVPAGVVGEMYVSGAGVARGYANRPGLTAGRFVADPFGPPGTRMYRSGDLARRRHDGSLDYLGRADSQVKVRGFRIELGEIEAVLLTHDQVLQAAVVVREDTPGDQRLVGYVVTDGGTGQALAPALREAVAEALPAHMVPSAVVVLDRLPLTVNGKLDRKALPAPRVPVRTAGRAPANPAEELLVDAFAEVLGVERVGVDDSFFDLGGHSLLAMRLVARVSSVLGTELPVRDVFESPTVRELARIAAGGPRAATVAPGELPRPERLPLSYAQQRQWFLDRFDGANSAYHIPMALRLTGELDEAALAAALDTLVNRHESLRTLIAEDEEGPYQRIVDTTLWCERTPVTREALDEALREAVARPFDLTADVPIRVHLFAVGPGARAGSDVCPTTPAEPALRADDATPVTGSEHVLLVVLHHIAGDGASVPVLARDLVAAYRAHLEGTPLEPAGDAPQYADFALWQRAALGAEDDPDSVLGRRLDHWKAALDALPEELALPADRPRPAAGPHRAGRHGLEIPAHLHTELIRVARELKATPFMVVQAAVAALLSRLGAGTDIPLGSPVAGRTHASLSEVVGLFANTLVLRTDVSGDPSFAELVDRVRETDLAAFAHQDVPFERLVEA</sequence>
<dbReference type="Pfam" id="PF13193">
    <property type="entry name" value="AMP-binding_C"/>
    <property type="match status" value="1"/>
</dbReference>
<dbReference type="EMBL" id="JAAGNA010000911">
    <property type="protein sequence ID" value="NEC52077.1"/>
    <property type="molecule type" value="Genomic_DNA"/>
</dbReference>
<dbReference type="SUPFAM" id="SSF47336">
    <property type="entry name" value="ACP-like"/>
    <property type="match status" value="1"/>
</dbReference>
<feature type="domain" description="Carrier" evidence="5">
    <location>
        <begin position="802"/>
        <end position="877"/>
    </location>
</feature>
<dbReference type="InterPro" id="IPR042099">
    <property type="entry name" value="ANL_N_sf"/>
</dbReference>
<dbReference type="FunFam" id="3.40.50.980:FF:000002">
    <property type="entry name" value="Enterobactin synthetase component F"/>
    <property type="match status" value="1"/>
</dbReference>
<accession>A0A9X5CP55</accession>
<dbReference type="NCBIfam" id="TIGR01733">
    <property type="entry name" value="AA-adenyl-dom"/>
    <property type="match status" value="1"/>
</dbReference>
<feature type="non-terminal residue" evidence="6">
    <location>
        <position position="1250"/>
    </location>
</feature>
<dbReference type="Proteomes" id="UP000471745">
    <property type="component" value="Unassembled WGS sequence"/>
</dbReference>
<dbReference type="InterPro" id="IPR010071">
    <property type="entry name" value="AA_adenyl_dom"/>
</dbReference>
<dbReference type="InterPro" id="IPR009081">
    <property type="entry name" value="PP-bd_ACP"/>
</dbReference>
<dbReference type="FunFam" id="1.10.1200.10:FF:000005">
    <property type="entry name" value="Nonribosomal peptide synthetase 1"/>
    <property type="match status" value="1"/>
</dbReference>
<keyword evidence="3" id="KW-0596">Phosphopantetheine</keyword>
<dbReference type="InterPro" id="IPR001242">
    <property type="entry name" value="Condensation_dom"/>
</dbReference>
<dbReference type="PANTHER" id="PTHR45527">
    <property type="entry name" value="NONRIBOSOMAL PEPTIDE SYNTHETASE"/>
    <property type="match status" value="1"/>
</dbReference>
<dbReference type="FunFam" id="2.30.38.10:FF:000001">
    <property type="entry name" value="Non-ribosomal peptide synthetase PvdI"/>
    <property type="match status" value="1"/>
</dbReference>
<evidence type="ECO:0000313" key="6">
    <source>
        <dbReference type="EMBL" id="NEC52077.1"/>
    </source>
</evidence>
<dbReference type="GO" id="GO:0003824">
    <property type="term" value="F:catalytic activity"/>
    <property type="evidence" value="ECO:0007669"/>
    <property type="project" value="InterPro"/>
</dbReference>
<dbReference type="InterPro" id="IPR006162">
    <property type="entry name" value="Ppantetheine_attach_site"/>
</dbReference>
<dbReference type="GO" id="GO:0005829">
    <property type="term" value="C:cytosol"/>
    <property type="evidence" value="ECO:0007669"/>
    <property type="project" value="TreeGrafter"/>
</dbReference>
<dbReference type="Gene3D" id="3.30.300.30">
    <property type="match status" value="1"/>
</dbReference>